<keyword evidence="2" id="KW-1003">Cell membrane</keyword>
<dbReference type="GO" id="GO:0022857">
    <property type="term" value="F:transmembrane transporter activity"/>
    <property type="evidence" value="ECO:0007669"/>
    <property type="project" value="TreeGrafter"/>
</dbReference>
<gene>
    <name evidence="10" type="ORF">KHB02_018750</name>
    <name evidence="9" type="ORF">KHB02_32035</name>
</gene>
<proteinExistence type="predicted"/>
<feature type="transmembrane region" description="Helical" evidence="7">
    <location>
        <begin position="60"/>
        <end position="78"/>
    </location>
</feature>
<feature type="domain" description="TRAP C4-dicarboxylate transport system permease DctM subunit" evidence="8">
    <location>
        <begin position="11"/>
        <end position="427"/>
    </location>
</feature>
<accession>A0A942YD53</accession>
<keyword evidence="4 7" id="KW-0812">Transmembrane</keyword>
<evidence type="ECO:0000256" key="7">
    <source>
        <dbReference type="SAM" id="Phobius"/>
    </source>
</evidence>
<comment type="subcellular location">
    <subcellularLocation>
        <location evidence="1">Cell inner membrane</location>
        <topology evidence="1">Multi-pass membrane protein</topology>
    </subcellularLocation>
</comment>
<dbReference type="PIRSF" id="PIRSF006066">
    <property type="entry name" value="HI0050"/>
    <property type="match status" value="1"/>
</dbReference>
<evidence type="ECO:0000313" key="9">
    <source>
        <dbReference type="EMBL" id="MBS4186024.1"/>
    </source>
</evidence>
<evidence type="ECO:0000313" key="10">
    <source>
        <dbReference type="EMBL" id="MCH6267562.1"/>
    </source>
</evidence>
<dbReference type="EMBL" id="JAGYPE020000038">
    <property type="protein sequence ID" value="MCH6267562.1"/>
    <property type="molecule type" value="Genomic_DNA"/>
</dbReference>
<feature type="transmembrane region" description="Helical" evidence="7">
    <location>
        <begin position="140"/>
        <end position="168"/>
    </location>
</feature>
<evidence type="ECO:0000259" key="8">
    <source>
        <dbReference type="Pfam" id="PF06808"/>
    </source>
</evidence>
<keyword evidence="5 7" id="KW-1133">Transmembrane helix</keyword>
<feature type="transmembrane region" description="Helical" evidence="7">
    <location>
        <begin position="251"/>
        <end position="269"/>
    </location>
</feature>
<keyword evidence="3" id="KW-0997">Cell inner membrane</keyword>
<evidence type="ECO:0000313" key="11">
    <source>
        <dbReference type="Proteomes" id="UP000677265"/>
    </source>
</evidence>
<feature type="transmembrane region" description="Helical" evidence="7">
    <location>
        <begin position="31"/>
        <end position="53"/>
    </location>
</feature>
<feature type="transmembrane region" description="Helical" evidence="7">
    <location>
        <begin position="281"/>
        <end position="303"/>
    </location>
</feature>
<dbReference type="PANTHER" id="PTHR33362:SF5">
    <property type="entry name" value="C4-DICARBOXYLATE TRAP TRANSPORTER LARGE PERMEASE PROTEIN DCTM"/>
    <property type="match status" value="1"/>
</dbReference>
<sequence length="437" mass="47163">MDGYVIALIMFGALMIGIMMGIPIAFTMSGISIIVGFFIWGGTTSLTGFVLSAYSDVGQFVFTAVPLYIFMAGILRYSDLVEGMYEAFYRWFGGLRGGLAVGTTIIATLFSAMVGTTMVSTAALGAIARPSMIRRGYNDVLTQGVILAGSGLGILIPPSIVMIIYAVIADVSPGQLFMAGILPGIMMAVLIIIYSLVVCWVRPDFGPAIPKAERFTWKEKFVALKGVILPLAVIATVLVTIFMGVATPTEAAAVGVVGSLICAGIKRKLSWSNIKNMFEMTIGLCAMLFWLVIGASAYAKIVSLTRVGEYLSGLIEGWNLSPMMFLIVVLIVYFILGIPLDAVPILFMTAPIIMPIFESMGIDLVWFGVIFIISAITANLSPPFGIQMFILKGVAPDIKISDTFKACWPMVGLFTLGTIILFIFPEIVTWLPNQMYK</sequence>
<dbReference type="PANTHER" id="PTHR33362">
    <property type="entry name" value="SIALIC ACID TRAP TRANSPORTER PERMEASE PROTEIN SIAT-RELATED"/>
    <property type="match status" value="1"/>
</dbReference>
<protein>
    <submittedName>
        <fullName evidence="9">TRAP transporter large permease subunit</fullName>
    </submittedName>
</protein>
<keyword evidence="11" id="KW-1185">Reference proteome</keyword>
<evidence type="ECO:0000256" key="4">
    <source>
        <dbReference type="ARBA" id="ARBA00022692"/>
    </source>
</evidence>
<keyword evidence="6 7" id="KW-0472">Membrane</keyword>
<evidence type="ECO:0000256" key="5">
    <source>
        <dbReference type="ARBA" id="ARBA00022989"/>
    </source>
</evidence>
<dbReference type="GO" id="GO:0005886">
    <property type="term" value="C:plasma membrane"/>
    <property type="evidence" value="ECO:0007669"/>
    <property type="project" value="UniProtKB-SubCell"/>
</dbReference>
<dbReference type="RefSeq" id="WP_213145823.1">
    <property type="nucleotide sequence ID" value="NZ_JAGYPE020000038.1"/>
</dbReference>
<dbReference type="NCBIfam" id="TIGR00786">
    <property type="entry name" value="dctM"/>
    <property type="match status" value="1"/>
</dbReference>
<evidence type="ECO:0000256" key="3">
    <source>
        <dbReference type="ARBA" id="ARBA00022519"/>
    </source>
</evidence>
<organism evidence="9">
    <name type="scientific">Neobacillus citreus</name>
    <dbReference type="NCBI Taxonomy" id="2833578"/>
    <lineage>
        <taxon>Bacteria</taxon>
        <taxon>Bacillati</taxon>
        <taxon>Bacillota</taxon>
        <taxon>Bacilli</taxon>
        <taxon>Bacillales</taxon>
        <taxon>Bacillaceae</taxon>
        <taxon>Neobacillus</taxon>
    </lineage>
</organism>
<feature type="transmembrane region" description="Helical" evidence="7">
    <location>
        <begin position="323"/>
        <end position="352"/>
    </location>
</feature>
<feature type="transmembrane region" description="Helical" evidence="7">
    <location>
        <begin position="98"/>
        <end position="128"/>
    </location>
</feature>
<evidence type="ECO:0000256" key="2">
    <source>
        <dbReference type="ARBA" id="ARBA00022475"/>
    </source>
</evidence>
<feature type="transmembrane region" description="Helical" evidence="7">
    <location>
        <begin position="410"/>
        <end position="431"/>
    </location>
</feature>
<dbReference type="InterPro" id="IPR004681">
    <property type="entry name" value="TRAP_DctM"/>
</dbReference>
<dbReference type="EMBL" id="JAGYPE010000006">
    <property type="protein sequence ID" value="MBS4186024.1"/>
    <property type="molecule type" value="Genomic_DNA"/>
</dbReference>
<dbReference type="Pfam" id="PF06808">
    <property type="entry name" value="DctM"/>
    <property type="match status" value="1"/>
</dbReference>
<comment type="caution">
    <text evidence="9">The sequence shown here is derived from an EMBL/GenBank/DDBJ whole genome shotgun (WGS) entry which is preliminary data.</text>
</comment>
<evidence type="ECO:0000256" key="6">
    <source>
        <dbReference type="ARBA" id="ARBA00023136"/>
    </source>
</evidence>
<dbReference type="Proteomes" id="UP000677265">
    <property type="component" value="Unassembled WGS sequence"/>
</dbReference>
<dbReference type="AlphaFoldDB" id="A0A942YD53"/>
<dbReference type="InterPro" id="IPR010656">
    <property type="entry name" value="DctM"/>
</dbReference>
<feature type="transmembrane region" description="Helical" evidence="7">
    <location>
        <begin position="5"/>
        <end position="25"/>
    </location>
</feature>
<feature type="transmembrane region" description="Helical" evidence="7">
    <location>
        <begin position="180"/>
        <end position="201"/>
    </location>
</feature>
<evidence type="ECO:0000256" key="1">
    <source>
        <dbReference type="ARBA" id="ARBA00004429"/>
    </source>
</evidence>
<name>A0A942YD53_9BACI</name>
<feature type="transmembrane region" description="Helical" evidence="7">
    <location>
        <begin position="364"/>
        <end position="390"/>
    </location>
</feature>
<reference evidence="9" key="1">
    <citation type="submission" date="2021-05" db="EMBL/GenBank/DDBJ databases">
        <title>Novel Bacillus species.</title>
        <authorList>
            <person name="Liu G."/>
        </authorList>
    </citation>
    <scope>NUCLEOTIDE SEQUENCE</scope>
    <source>
        <strain evidence="9 11">FJAT-50051</strain>
    </source>
</reference>
<feature type="transmembrane region" description="Helical" evidence="7">
    <location>
        <begin position="222"/>
        <end position="245"/>
    </location>
</feature>